<name>A0ABV6REX1_9MICO</name>
<evidence type="ECO:0000313" key="1">
    <source>
        <dbReference type="EMBL" id="MFC0674413.1"/>
    </source>
</evidence>
<protein>
    <recommendedName>
        <fullName evidence="3">Prevent-host-death protein</fullName>
    </recommendedName>
</protein>
<proteinExistence type="predicted"/>
<comment type="caution">
    <text evidence="1">The sequence shown here is derived from an EMBL/GenBank/DDBJ whole genome shotgun (WGS) entry which is preliminary data.</text>
</comment>
<organism evidence="1 2">
    <name type="scientific">Brachybacterium hainanense</name>
    <dbReference type="NCBI Taxonomy" id="1541174"/>
    <lineage>
        <taxon>Bacteria</taxon>
        <taxon>Bacillati</taxon>
        <taxon>Actinomycetota</taxon>
        <taxon>Actinomycetes</taxon>
        <taxon>Micrococcales</taxon>
        <taxon>Dermabacteraceae</taxon>
        <taxon>Brachybacterium</taxon>
    </lineage>
</organism>
<keyword evidence="2" id="KW-1185">Reference proteome</keyword>
<dbReference type="Proteomes" id="UP001589793">
    <property type="component" value="Unassembled WGS sequence"/>
</dbReference>
<sequence>MQNVTTADFRANLRSLLARSQIEPIRVLCRGTAESAIVVSPAWYARAALALEGVDYTAPQMTEAEEWALWLAAQKAAMTAEGDARG</sequence>
<gene>
    <name evidence="1" type="ORF">ACFFF6_10655</name>
</gene>
<accession>A0ABV6REX1</accession>
<dbReference type="EMBL" id="JBHLSV010000011">
    <property type="protein sequence ID" value="MFC0674413.1"/>
    <property type="molecule type" value="Genomic_DNA"/>
</dbReference>
<dbReference type="RefSeq" id="WP_376980483.1">
    <property type="nucleotide sequence ID" value="NZ_JBHLSV010000011.1"/>
</dbReference>
<evidence type="ECO:0008006" key="3">
    <source>
        <dbReference type="Google" id="ProtNLM"/>
    </source>
</evidence>
<reference evidence="1 2" key="1">
    <citation type="submission" date="2024-09" db="EMBL/GenBank/DDBJ databases">
        <authorList>
            <person name="Sun Q."/>
            <person name="Mori K."/>
        </authorList>
    </citation>
    <scope>NUCLEOTIDE SEQUENCE [LARGE SCALE GENOMIC DNA]</scope>
    <source>
        <strain evidence="1 2">CICC 10874</strain>
    </source>
</reference>
<evidence type="ECO:0000313" key="2">
    <source>
        <dbReference type="Proteomes" id="UP001589793"/>
    </source>
</evidence>